<organism evidence="1 2">
    <name type="scientific">Aspergillus puulaauensis</name>
    <dbReference type="NCBI Taxonomy" id="1220207"/>
    <lineage>
        <taxon>Eukaryota</taxon>
        <taxon>Fungi</taxon>
        <taxon>Dikarya</taxon>
        <taxon>Ascomycota</taxon>
        <taxon>Pezizomycotina</taxon>
        <taxon>Eurotiomycetes</taxon>
        <taxon>Eurotiomycetidae</taxon>
        <taxon>Eurotiales</taxon>
        <taxon>Aspergillaceae</taxon>
        <taxon>Aspergillus</taxon>
    </lineage>
</organism>
<dbReference type="OrthoDB" id="3886018at2759"/>
<dbReference type="EMBL" id="AP024447">
    <property type="protein sequence ID" value="BCS26198.1"/>
    <property type="molecule type" value="Genomic_DNA"/>
</dbReference>
<dbReference type="RefSeq" id="XP_041558392.1">
    <property type="nucleotide sequence ID" value="XM_041705959.1"/>
</dbReference>
<dbReference type="KEGG" id="apuu:APUU_50909S"/>
<dbReference type="AlphaFoldDB" id="A0A7R8AQT5"/>
<evidence type="ECO:0000313" key="1">
    <source>
        <dbReference type="EMBL" id="BCS26198.1"/>
    </source>
</evidence>
<name>A0A7R8AQT5_9EURO</name>
<dbReference type="GeneID" id="64976203"/>
<proteinExistence type="predicted"/>
<gene>
    <name evidence="1" type="ORF">APUU_50909S</name>
</gene>
<keyword evidence="2" id="KW-1185">Reference proteome</keyword>
<protein>
    <submittedName>
        <fullName evidence="1">Uncharacterized protein</fullName>
    </submittedName>
</protein>
<reference evidence="1" key="1">
    <citation type="submission" date="2021-01" db="EMBL/GenBank/DDBJ databases">
        <authorList>
            <consortium name="Aspergillus puulaauensis MK2 genome sequencing consortium"/>
            <person name="Kazuki M."/>
            <person name="Futagami T."/>
        </authorList>
    </citation>
    <scope>NUCLEOTIDE SEQUENCE</scope>
    <source>
        <strain evidence="1">MK2</strain>
    </source>
</reference>
<dbReference type="Proteomes" id="UP000654913">
    <property type="component" value="Chromosome 5"/>
</dbReference>
<sequence length="429" mass="47957">MVLFGYPSGPPAISRPACHPSTTFLSNNQSWFLMPSIVPRTKTHTRFTGLGNGGHQQPARFCSPWAQRREGVISQVWKILVSRKSLVLTRLSSNHFVSALLPRQDDFVDDLACGPQCEPGVCGTGSCAFDSITPEAFRDFSPQNISEVRPPIFGGHKSGIKSGGGNKTLSRRVFRYGFTSNNYNGKKPTVGEADYYLPQVLLHDRENDYFGNADGFFVTGSEAAVMSQRQFGDEPFQFGTNGLHGCTMVTIVSRRAVWMAHFWEVFSHSGKFGVEPNDITYMGFRERVLDVIRDIPVTNPVNPPGGKVYEPPVGPRIDPNLFNRPDDGTQILLYVPNPMGSEGVEKATQRYAKRNAQMIDALRERVGGDPVVKTFIYNALYYDNPADKALSRTTRRGMALFQYDPNSNKRKKRAWRLLYENGFYSGVIE</sequence>
<reference evidence="1" key="2">
    <citation type="submission" date="2021-02" db="EMBL/GenBank/DDBJ databases">
        <title>Aspergillus puulaauensis MK2 genome sequence.</title>
        <authorList>
            <person name="Futagami T."/>
            <person name="Mori K."/>
            <person name="Kadooka C."/>
            <person name="Tanaka T."/>
        </authorList>
    </citation>
    <scope>NUCLEOTIDE SEQUENCE</scope>
    <source>
        <strain evidence="1">MK2</strain>
    </source>
</reference>
<evidence type="ECO:0000313" key="2">
    <source>
        <dbReference type="Proteomes" id="UP000654913"/>
    </source>
</evidence>
<accession>A0A7R8AQT5</accession>